<accession>A0A1T4PQP8</accession>
<dbReference type="EMBL" id="FUXE01000019">
    <property type="protein sequence ID" value="SJZ93739.1"/>
    <property type="molecule type" value="Genomic_DNA"/>
</dbReference>
<dbReference type="InterPro" id="IPR011990">
    <property type="entry name" value="TPR-like_helical_dom_sf"/>
</dbReference>
<evidence type="ECO:0000313" key="2">
    <source>
        <dbReference type="EMBL" id="SJZ93739.1"/>
    </source>
</evidence>
<dbReference type="SUPFAM" id="SSF48452">
    <property type="entry name" value="TPR-like"/>
    <property type="match status" value="1"/>
</dbReference>
<reference evidence="3" key="1">
    <citation type="submission" date="2017-02" db="EMBL/GenBank/DDBJ databases">
        <authorList>
            <person name="Varghese N."/>
            <person name="Submissions S."/>
        </authorList>
    </citation>
    <scope>NUCLEOTIDE SEQUENCE [LARGE SCALE GENOMIC DNA]</scope>
    <source>
        <strain evidence="3">ATCC 51356</strain>
    </source>
</reference>
<dbReference type="STRING" id="29524.SAMN02745171_01549"/>
<dbReference type="InterPro" id="IPR019734">
    <property type="entry name" value="TPR_rpt"/>
</dbReference>
<dbReference type="Gene3D" id="1.25.40.10">
    <property type="entry name" value="Tetratricopeptide repeat domain"/>
    <property type="match status" value="1"/>
</dbReference>
<feature type="repeat" description="TPR" evidence="1">
    <location>
        <begin position="194"/>
        <end position="227"/>
    </location>
</feature>
<sequence length="245" mass="28268">MRLKRYTLTSLLALFALLPLFSTPHKELIYQAYISGNMDAWYAVLNSMNAKANKTFGEELELLNYEYGYIGWCMSKKKKKMAREYIDRFDARLERLQREGKSLAVLSAYKSASYGFQIGLNRAKAPFLGQKSIAAAERSVKLDPKNWLGFVQLGNIDFYKPAIFGGSKKDALTAYLKAEKVFVNSGLEKDWNLLSLWAQIALTYEALEDTKRAEAYYLKILKAEPNFKWVRDELYVNFKKNNNLR</sequence>
<name>A0A1T4PQP8_9PORP</name>
<dbReference type="AlphaFoldDB" id="A0A1T4PQP8"/>
<dbReference type="Proteomes" id="UP000190121">
    <property type="component" value="Unassembled WGS sequence"/>
</dbReference>
<proteinExistence type="predicted"/>
<evidence type="ECO:0000313" key="3">
    <source>
        <dbReference type="Proteomes" id="UP000190121"/>
    </source>
</evidence>
<evidence type="ECO:0000256" key="1">
    <source>
        <dbReference type="PROSITE-ProRule" id="PRU00339"/>
    </source>
</evidence>
<gene>
    <name evidence="2" type="ORF">SAMN02745171_01549</name>
</gene>
<dbReference type="PROSITE" id="PS50005">
    <property type="entry name" value="TPR"/>
    <property type="match status" value="1"/>
</dbReference>
<organism evidence="2 3">
    <name type="scientific">Porphyromonas circumdentaria</name>
    <dbReference type="NCBI Taxonomy" id="29524"/>
    <lineage>
        <taxon>Bacteria</taxon>
        <taxon>Pseudomonadati</taxon>
        <taxon>Bacteroidota</taxon>
        <taxon>Bacteroidia</taxon>
        <taxon>Bacteroidales</taxon>
        <taxon>Porphyromonadaceae</taxon>
        <taxon>Porphyromonas</taxon>
    </lineage>
</organism>
<dbReference type="OrthoDB" id="1494029at2"/>
<dbReference type="RefSeq" id="WP_078737447.1">
    <property type="nucleotide sequence ID" value="NZ_FUXE01000019.1"/>
</dbReference>
<keyword evidence="1" id="KW-0802">TPR repeat</keyword>
<protein>
    <submittedName>
        <fullName evidence="2">Uncharacterized protein</fullName>
    </submittedName>
</protein>
<keyword evidence="3" id="KW-1185">Reference proteome</keyword>